<dbReference type="InterPro" id="IPR023346">
    <property type="entry name" value="Lysozyme-like_dom_sf"/>
</dbReference>
<evidence type="ECO:0000256" key="3">
    <source>
        <dbReference type="RuleBase" id="RU003788"/>
    </source>
</evidence>
<name>A0A5C6ULW6_9SPHN</name>
<comment type="similarity">
    <text evidence="3">Belongs to the glycosyl hydrolase 24 family.</text>
</comment>
<dbReference type="Pfam" id="PF00959">
    <property type="entry name" value="Phage_lysozyme"/>
    <property type="match status" value="1"/>
</dbReference>
<dbReference type="PANTHER" id="PTHR37406:SF1">
    <property type="entry name" value="T4-TYPE LYSOZYME 1-RELATED"/>
    <property type="match status" value="1"/>
</dbReference>
<organism evidence="4 5">
    <name type="scientific">Flavisphingopyxis soli</name>
    <dbReference type="NCBI Taxonomy" id="2601267"/>
    <lineage>
        <taxon>Bacteria</taxon>
        <taxon>Pseudomonadati</taxon>
        <taxon>Pseudomonadota</taxon>
        <taxon>Alphaproteobacteria</taxon>
        <taxon>Sphingomonadales</taxon>
        <taxon>Sphingopyxidaceae</taxon>
        <taxon>Flavisphingopyxis</taxon>
    </lineage>
</organism>
<dbReference type="InterPro" id="IPR052619">
    <property type="entry name" value="Phage_lysozyme-like"/>
</dbReference>
<keyword evidence="3" id="KW-0378">Hydrolase</keyword>
<dbReference type="PANTHER" id="PTHR37406">
    <property type="entry name" value="T4-TYPE LYSOZYME 1-RELATED"/>
    <property type="match status" value="1"/>
</dbReference>
<keyword evidence="5" id="KW-1185">Reference proteome</keyword>
<comment type="caution">
    <text evidence="4">The sequence shown here is derived from an EMBL/GenBank/DDBJ whole genome shotgun (WGS) entry which is preliminary data.</text>
</comment>
<dbReference type="GO" id="GO:0016998">
    <property type="term" value="P:cell wall macromolecule catabolic process"/>
    <property type="evidence" value="ECO:0007669"/>
    <property type="project" value="InterPro"/>
</dbReference>
<dbReference type="GO" id="GO:0031640">
    <property type="term" value="P:killing of cells of another organism"/>
    <property type="evidence" value="ECO:0007669"/>
    <property type="project" value="UniProtKB-KW"/>
</dbReference>
<dbReference type="GO" id="GO:0009253">
    <property type="term" value="P:peptidoglycan catabolic process"/>
    <property type="evidence" value="ECO:0007669"/>
    <property type="project" value="InterPro"/>
</dbReference>
<dbReference type="PRINTS" id="PR00684">
    <property type="entry name" value="T4LYSOZYME"/>
</dbReference>
<dbReference type="SUPFAM" id="SSF53955">
    <property type="entry name" value="Lysozyme-like"/>
    <property type="match status" value="1"/>
</dbReference>
<sequence>MSEDWKVIQRWAGVTDDGVPGPATAAAIIAKAGIEVGQSEATAICAPADFILAATDHLRREEGVRHEAYKDHLGYWTIGVGRLIDERKGGRITPAEQEKLLANNPGRRGQAVRQWVLTDSEVNMLLANDIADKIKDLETNSGLKRAWAKVQGNTPRMVALTSMCFQLGAAGLAGFKNTLGMVADGRFADAANNMLASKWAKQTPARANRIAEMMRTD</sequence>
<dbReference type="EMBL" id="VOPY01000001">
    <property type="protein sequence ID" value="TXC73977.1"/>
    <property type="molecule type" value="Genomic_DNA"/>
</dbReference>
<proteinExistence type="inferred from homology"/>
<dbReference type="EC" id="3.2.1.17" evidence="3"/>
<evidence type="ECO:0000313" key="5">
    <source>
        <dbReference type="Proteomes" id="UP000321129"/>
    </source>
</evidence>
<dbReference type="GO" id="GO:0042742">
    <property type="term" value="P:defense response to bacterium"/>
    <property type="evidence" value="ECO:0007669"/>
    <property type="project" value="UniProtKB-KW"/>
</dbReference>
<accession>A0A5C6ULW6</accession>
<dbReference type="InterPro" id="IPR001165">
    <property type="entry name" value="T4-type_lysozyme"/>
</dbReference>
<protein>
    <recommendedName>
        <fullName evidence="3">Lysozyme</fullName>
        <ecNumber evidence="3">3.2.1.17</ecNumber>
    </recommendedName>
</protein>
<evidence type="ECO:0000256" key="1">
    <source>
        <dbReference type="ARBA" id="ARBA00022529"/>
    </source>
</evidence>
<dbReference type="InterPro" id="IPR002196">
    <property type="entry name" value="Glyco_hydro_24"/>
</dbReference>
<dbReference type="GO" id="GO:0003796">
    <property type="term" value="F:lysozyme activity"/>
    <property type="evidence" value="ECO:0007669"/>
    <property type="project" value="UniProtKB-EC"/>
</dbReference>
<dbReference type="RefSeq" id="WP_147121814.1">
    <property type="nucleotide sequence ID" value="NZ_VOPY01000001.1"/>
</dbReference>
<evidence type="ECO:0000313" key="4">
    <source>
        <dbReference type="EMBL" id="TXC73977.1"/>
    </source>
</evidence>
<reference evidence="4 5" key="1">
    <citation type="submission" date="2019-08" db="EMBL/GenBank/DDBJ databases">
        <title>Sphingorhabdus soil sp. nov., isolated from arctic soil.</title>
        <authorList>
            <person name="Liu Y."/>
        </authorList>
    </citation>
    <scope>NUCLEOTIDE SEQUENCE [LARGE SCALE GENOMIC DNA]</scope>
    <source>
        <strain evidence="4 5">D-2Q-5-6</strain>
    </source>
</reference>
<keyword evidence="1 3" id="KW-0929">Antimicrobial</keyword>
<gene>
    <name evidence="4" type="ORF">FSZ31_04445</name>
</gene>
<dbReference type="Proteomes" id="UP000321129">
    <property type="component" value="Unassembled WGS sequence"/>
</dbReference>
<dbReference type="AlphaFoldDB" id="A0A5C6ULW6"/>
<dbReference type="OrthoDB" id="5323745at2"/>
<keyword evidence="2 3" id="KW-0081">Bacteriolytic enzyme</keyword>
<dbReference type="Gene3D" id="1.10.530.40">
    <property type="match status" value="1"/>
</dbReference>
<keyword evidence="3" id="KW-0326">Glycosidase</keyword>
<dbReference type="InterPro" id="IPR023347">
    <property type="entry name" value="Lysozyme_dom_sf"/>
</dbReference>
<comment type="catalytic activity">
    <reaction evidence="3">
        <text>Hydrolysis of (1-&gt;4)-beta-linkages between N-acetylmuramic acid and N-acetyl-D-glucosamine residues in a peptidoglycan and between N-acetyl-D-glucosamine residues in chitodextrins.</text>
        <dbReference type="EC" id="3.2.1.17"/>
    </reaction>
</comment>
<evidence type="ECO:0000256" key="2">
    <source>
        <dbReference type="ARBA" id="ARBA00022638"/>
    </source>
</evidence>